<dbReference type="InterPro" id="IPR001584">
    <property type="entry name" value="Integrase_cat-core"/>
</dbReference>
<keyword evidence="1" id="KW-0479">Metal-binding</keyword>
<comment type="caution">
    <text evidence="4">The sequence shown here is derived from an EMBL/GenBank/DDBJ whole genome shotgun (WGS) entry which is preliminary data.</text>
</comment>
<dbReference type="InterPro" id="IPR036397">
    <property type="entry name" value="RNaseH_sf"/>
</dbReference>
<dbReference type="PROSITE" id="PS50994">
    <property type="entry name" value="INTEGRASE"/>
    <property type="match status" value="1"/>
</dbReference>
<protein>
    <recommendedName>
        <fullName evidence="3">Integrase catalytic domain-containing protein</fullName>
    </recommendedName>
</protein>
<feature type="domain" description="Integrase catalytic" evidence="3">
    <location>
        <begin position="86"/>
        <end position="222"/>
    </location>
</feature>
<organism evidence="4 5">
    <name type="scientific">Platanthera zijinensis</name>
    <dbReference type="NCBI Taxonomy" id="2320716"/>
    <lineage>
        <taxon>Eukaryota</taxon>
        <taxon>Viridiplantae</taxon>
        <taxon>Streptophyta</taxon>
        <taxon>Embryophyta</taxon>
        <taxon>Tracheophyta</taxon>
        <taxon>Spermatophyta</taxon>
        <taxon>Magnoliopsida</taxon>
        <taxon>Liliopsida</taxon>
        <taxon>Asparagales</taxon>
        <taxon>Orchidaceae</taxon>
        <taxon>Orchidoideae</taxon>
        <taxon>Orchideae</taxon>
        <taxon>Orchidinae</taxon>
        <taxon>Platanthera</taxon>
    </lineage>
</organism>
<keyword evidence="2" id="KW-0378">Hydrolase</keyword>
<dbReference type="EMBL" id="JBBWWQ010000001">
    <property type="protein sequence ID" value="KAK8956709.1"/>
    <property type="molecule type" value="Genomic_DNA"/>
</dbReference>
<gene>
    <name evidence="4" type="ORF">KSP39_PZI001099</name>
</gene>
<keyword evidence="5" id="KW-1185">Reference proteome</keyword>
<reference evidence="4 5" key="1">
    <citation type="journal article" date="2022" name="Nat. Plants">
        <title>Genomes of leafy and leafless Platanthera orchids illuminate the evolution of mycoheterotrophy.</title>
        <authorList>
            <person name="Li M.H."/>
            <person name="Liu K.W."/>
            <person name="Li Z."/>
            <person name="Lu H.C."/>
            <person name="Ye Q.L."/>
            <person name="Zhang D."/>
            <person name="Wang J.Y."/>
            <person name="Li Y.F."/>
            <person name="Zhong Z.M."/>
            <person name="Liu X."/>
            <person name="Yu X."/>
            <person name="Liu D.K."/>
            <person name="Tu X.D."/>
            <person name="Liu B."/>
            <person name="Hao Y."/>
            <person name="Liao X.Y."/>
            <person name="Jiang Y.T."/>
            <person name="Sun W.H."/>
            <person name="Chen J."/>
            <person name="Chen Y.Q."/>
            <person name="Ai Y."/>
            <person name="Zhai J.W."/>
            <person name="Wu S.S."/>
            <person name="Zhou Z."/>
            <person name="Hsiao Y.Y."/>
            <person name="Wu W.L."/>
            <person name="Chen Y.Y."/>
            <person name="Lin Y.F."/>
            <person name="Hsu J.L."/>
            <person name="Li C.Y."/>
            <person name="Wang Z.W."/>
            <person name="Zhao X."/>
            <person name="Zhong W.Y."/>
            <person name="Ma X.K."/>
            <person name="Ma L."/>
            <person name="Huang J."/>
            <person name="Chen G.Z."/>
            <person name="Huang M.Z."/>
            <person name="Huang L."/>
            <person name="Peng D.H."/>
            <person name="Luo Y.B."/>
            <person name="Zou S.Q."/>
            <person name="Chen S.P."/>
            <person name="Lan S."/>
            <person name="Tsai W.C."/>
            <person name="Van de Peer Y."/>
            <person name="Liu Z.J."/>
        </authorList>
    </citation>
    <scope>NUCLEOTIDE SEQUENCE [LARGE SCALE GENOMIC DNA]</scope>
    <source>
        <strain evidence="4">Lor287</strain>
    </source>
</reference>
<evidence type="ECO:0000256" key="2">
    <source>
        <dbReference type="ARBA" id="ARBA00022801"/>
    </source>
</evidence>
<proteinExistence type="predicted"/>
<dbReference type="InterPro" id="IPR012337">
    <property type="entry name" value="RNaseH-like_sf"/>
</dbReference>
<name>A0AAP0C2F3_9ASPA</name>
<dbReference type="AlphaFoldDB" id="A0AAP0C2F3"/>
<dbReference type="Pfam" id="PF07727">
    <property type="entry name" value="RVT_2"/>
    <property type="match status" value="1"/>
</dbReference>
<dbReference type="Pfam" id="PF25597">
    <property type="entry name" value="SH3_retrovirus"/>
    <property type="match status" value="1"/>
</dbReference>
<dbReference type="Pfam" id="PF00665">
    <property type="entry name" value="rve"/>
    <property type="match status" value="1"/>
</dbReference>
<dbReference type="GO" id="GO:0003676">
    <property type="term" value="F:nucleic acid binding"/>
    <property type="evidence" value="ECO:0007669"/>
    <property type="project" value="InterPro"/>
</dbReference>
<dbReference type="Gene3D" id="3.30.420.10">
    <property type="entry name" value="Ribonuclease H-like superfamily/Ribonuclease H"/>
    <property type="match status" value="1"/>
</dbReference>
<dbReference type="SUPFAM" id="SSF53098">
    <property type="entry name" value="Ribonuclease H-like"/>
    <property type="match status" value="1"/>
</dbReference>
<dbReference type="GO" id="GO:0046872">
    <property type="term" value="F:metal ion binding"/>
    <property type="evidence" value="ECO:0007669"/>
    <property type="project" value="UniProtKB-KW"/>
</dbReference>
<evidence type="ECO:0000259" key="3">
    <source>
        <dbReference type="PROSITE" id="PS50994"/>
    </source>
</evidence>
<accession>A0AAP0C2F3</accession>
<dbReference type="InterPro" id="IPR039537">
    <property type="entry name" value="Retrotran_Ty1/copia-like"/>
</dbReference>
<dbReference type="PANTHER" id="PTHR42648:SF21">
    <property type="entry name" value="CYSTEINE-RICH RLK (RECEPTOR-LIKE PROTEIN KINASE) 8"/>
    <property type="match status" value="1"/>
</dbReference>
<dbReference type="PANTHER" id="PTHR42648">
    <property type="entry name" value="TRANSPOSASE, PUTATIVE-RELATED"/>
    <property type="match status" value="1"/>
</dbReference>
<dbReference type="GO" id="GO:0016787">
    <property type="term" value="F:hydrolase activity"/>
    <property type="evidence" value="ECO:0007669"/>
    <property type="project" value="UniProtKB-KW"/>
</dbReference>
<sequence>MTGTKSNLREFIQVKDRPKVIFGGADKGITRGYGKISNGLVTFTKLAYVKGLEHNLISISQLCDLDYDISFHKDECLINKSSDQEVILTDTRFIWIFFLRKKSETLNVFKTFVKQIQNELNSFVVRIRSDHGTEFQSECMTKFCEKLEIQQEFSSPRTPQQNGIVERKNRTLIEAGKTMLSDSSLPKYFWAETINTACHVLNRASINKRLNKTPYELMKDRKPNLVYFRIFGCRCFVLNNEKTYLTKFAEKFYEAIFVGYSNNSKAYRVYNLRNQVVEESVHVIFDESSMYCNDKPGTSDTTEEDLKLKELSIEDSVPASQSIQDGVNIVEEELAQEQPEEETQQQDEVVQRENVILPVAVRHLRDHPRKLIIGDAAHGVTTRSRQHNTVMYSSFLSQTEPKKFEEANIDPFWIGAIQEELNQFKRCKVWKLVPRPDDCNIIGTKWIYRNKLDENGVIVRNKAILVAKGYRQEDGINFDQTFAPMSRLETIRLFLTYAAYKGFKVSQMDVNSTFLNGNLKERVYVEQP</sequence>
<dbReference type="GO" id="GO:0015074">
    <property type="term" value="P:DNA integration"/>
    <property type="evidence" value="ECO:0007669"/>
    <property type="project" value="InterPro"/>
</dbReference>
<evidence type="ECO:0000313" key="5">
    <source>
        <dbReference type="Proteomes" id="UP001418222"/>
    </source>
</evidence>
<dbReference type="InterPro" id="IPR057670">
    <property type="entry name" value="SH3_retrovirus"/>
</dbReference>
<dbReference type="Proteomes" id="UP001418222">
    <property type="component" value="Unassembled WGS sequence"/>
</dbReference>
<evidence type="ECO:0000256" key="1">
    <source>
        <dbReference type="ARBA" id="ARBA00022723"/>
    </source>
</evidence>
<evidence type="ECO:0000313" key="4">
    <source>
        <dbReference type="EMBL" id="KAK8956709.1"/>
    </source>
</evidence>
<dbReference type="InterPro" id="IPR013103">
    <property type="entry name" value="RVT_2"/>
</dbReference>